<organism evidence="1 2">
    <name type="scientific">Thermococcus thioreducens</name>
    <dbReference type="NCBI Taxonomy" id="277988"/>
    <lineage>
        <taxon>Archaea</taxon>
        <taxon>Methanobacteriati</taxon>
        <taxon>Methanobacteriota</taxon>
        <taxon>Thermococci</taxon>
        <taxon>Thermococcales</taxon>
        <taxon>Thermococcaceae</taxon>
        <taxon>Thermococcus</taxon>
    </lineage>
</organism>
<dbReference type="EMBL" id="FOIW01000002">
    <property type="protein sequence ID" value="SEW07676.1"/>
    <property type="molecule type" value="Genomic_DNA"/>
</dbReference>
<sequence>MEMNPGFKLLPSVAYLRVQRQAFIGYSMPLAGWIGEYLVNYQRLPRPNFLGRAMGKLGFHLAGEGRDDGYITQFFTKGSVSVSASWDVERENLFLQLIPLRSRLSRGLTVRAEHIEFYDQYVVSIEPTGKLPPGIGGIGINALILEDFYPVETPYWGMLHEDWEVELNLLVMKDEVYDRLSREEYRCPVCFAPLHEENGVLKCSSCGFTYAPEHDFERVMEEFSVEEFAF</sequence>
<dbReference type="Proteomes" id="UP000182125">
    <property type="component" value="Unassembled WGS sequence"/>
</dbReference>
<reference evidence="1 2" key="1">
    <citation type="submission" date="2016-10" db="EMBL/GenBank/DDBJ databases">
        <authorList>
            <person name="de Groot N.N."/>
        </authorList>
    </citation>
    <scope>NUCLEOTIDE SEQUENCE [LARGE SCALE GENOMIC DNA]</scope>
    <source>
        <strain evidence="1 2">OGL-20</strain>
    </source>
</reference>
<evidence type="ECO:0000313" key="1">
    <source>
        <dbReference type="EMBL" id="SEW07676.1"/>
    </source>
</evidence>
<dbReference type="AlphaFoldDB" id="A0A1I0P0P3"/>
<evidence type="ECO:0000313" key="2">
    <source>
        <dbReference type="Proteomes" id="UP000182125"/>
    </source>
</evidence>
<proteinExistence type="predicted"/>
<gene>
    <name evidence="1" type="ORF">SAMN05216170_1419</name>
</gene>
<name>A0A1I0P0P3_9EURY</name>
<accession>A0A1I0P0P3</accession>
<protein>
    <submittedName>
        <fullName evidence="1">Uncharacterized protein</fullName>
    </submittedName>
</protein>